<dbReference type="InterPro" id="IPR015946">
    <property type="entry name" value="KH_dom-like_a/b"/>
</dbReference>
<dbReference type="Proteomes" id="UP000267096">
    <property type="component" value="Unassembled WGS sequence"/>
</dbReference>
<reference evidence="3" key="1">
    <citation type="submission" date="2017-02" db="UniProtKB">
        <authorList>
            <consortium name="WormBaseParasite"/>
        </authorList>
    </citation>
    <scope>IDENTIFICATION</scope>
</reference>
<dbReference type="OrthoDB" id="8954335at2759"/>
<dbReference type="InterPro" id="IPR009019">
    <property type="entry name" value="KH_sf_prok-type"/>
</dbReference>
<keyword evidence="2" id="KW-1185">Reference proteome</keyword>
<name>A0A0M3KD47_ANISI</name>
<dbReference type="GO" id="GO:0005759">
    <property type="term" value="C:mitochondrial matrix"/>
    <property type="evidence" value="ECO:0007669"/>
    <property type="project" value="TreeGrafter"/>
</dbReference>
<organism evidence="3">
    <name type="scientific">Anisakis simplex</name>
    <name type="common">Herring worm</name>
    <dbReference type="NCBI Taxonomy" id="6269"/>
    <lineage>
        <taxon>Eukaryota</taxon>
        <taxon>Metazoa</taxon>
        <taxon>Ecdysozoa</taxon>
        <taxon>Nematoda</taxon>
        <taxon>Chromadorea</taxon>
        <taxon>Rhabditida</taxon>
        <taxon>Spirurina</taxon>
        <taxon>Ascaridomorpha</taxon>
        <taxon>Ascaridoidea</taxon>
        <taxon>Anisakidae</taxon>
        <taxon>Anisakis</taxon>
        <taxon>Anisakis simplex complex</taxon>
    </lineage>
</organism>
<dbReference type="PANTHER" id="PTHR42698:SF1">
    <property type="entry name" value="GTPASE ERA, MITOCHONDRIAL"/>
    <property type="match status" value="1"/>
</dbReference>
<dbReference type="InterPro" id="IPR005662">
    <property type="entry name" value="GTPase_Era-like"/>
</dbReference>
<accession>A0A0M3KD47</accession>
<dbReference type="PANTHER" id="PTHR42698">
    <property type="entry name" value="GTPASE ERA"/>
    <property type="match status" value="1"/>
</dbReference>
<evidence type="ECO:0000313" key="2">
    <source>
        <dbReference type="Proteomes" id="UP000267096"/>
    </source>
</evidence>
<dbReference type="EMBL" id="UYRR01035296">
    <property type="protein sequence ID" value="VDK64180.1"/>
    <property type="molecule type" value="Genomic_DNA"/>
</dbReference>
<reference evidence="1 2" key="2">
    <citation type="submission" date="2018-11" db="EMBL/GenBank/DDBJ databases">
        <authorList>
            <consortium name="Pathogen Informatics"/>
        </authorList>
    </citation>
    <scope>NUCLEOTIDE SEQUENCE [LARGE SCALE GENOMIC DNA]</scope>
</reference>
<dbReference type="WBParaSite" id="ASIM_0001889901-mRNA-1">
    <property type="protein sequence ID" value="ASIM_0001889901-mRNA-1"/>
    <property type="gene ID" value="ASIM_0001889901"/>
</dbReference>
<dbReference type="GO" id="GO:0043024">
    <property type="term" value="F:ribosomal small subunit binding"/>
    <property type="evidence" value="ECO:0007669"/>
    <property type="project" value="TreeGrafter"/>
</dbReference>
<gene>
    <name evidence="1" type="ORF">ASIM_LOCUS18295</name>
</gene>
<evidence type="ECO:0000313" key="1">
    <source>
        <dbReference type="EMBL" id="VDK64180.1"/>
    </source>
</evidence>
<dbReference type="SUPFAM" id="SSF54814">
    <property type="entry name" value="Prokaryotic type KH domain (KH-domain type II)"/>
    <property type="match status" value="1"/>
</dbReference>
<dbReference type="GO" id="GO:0019843">
    <property type="term" value="F:rRNA binding"/>
    <property type="evidence" value="ECO:0007669"/>
    <property type="project" value="TreeGrafter"/>
</dbReference>
<dbReference type="GO" id="GO:0000028">
    <property type="term" value="P:ribosomal small subunit assembly"/>
    <property type="evidence" value="ECO:0007669"/>
    <property type="project" value="TreeGrafter"/>
</dbReference>
<sequence length="116" mass="13253">AHRFDGNTITTKKPQAICEDAIRAELLDSIPSDIAYQLKIKVIEWQVEGDVLQIVAEVNCEKERWAHYILGKDNNKIIKIGKAVNVLMQNLFKQQLFVRILVKANGKIVEKAKLLR</sequence>
<dbReference type="Gene3D" id="3.30.300.20">
    <property type="match status" value="1"/>
</dbReference>
<protein>
    <submittedName>
        <fullName evidence="3">Uncharacterized GTP-binding protein (inferred by orthology to a C. elegans protein)</fullName>
    </submittedName>
</protein>
<evidence type="ECO:0000313" key="3">
    <source>
        <dbReference type="WBParaSite" id="ASIM_0001889901-mRNA-1"/>
    </source>
</evidence>
<dbReference type="GO" id="GO:0005525">
    <property type="term" value="F:GTP binding"/>
    <property type="evidence" value="ECO:0007669"/>
    <property type="project" value="InterPro"/>
</dbReference>
<dbReference type="AlphaFoldDB" id="A0A0M3KD47"/>
<proteinExistence type="predicted"/>